<dbReference type="InterPro" id="IPR001996">
    <property type="entry name" value="PTS_IIB_1"/>
</dbReference>
<evidence type="ECO:0000256" key="9">
    <source>
        <dbReference type="ARBA" id="ARBA00022989"/>
    </source>
</evidence>
<evidence type="ECO:0000256" key="3">
    <source>
        <dbReference type="ARBA" id="ARBA00022475"/>
    </source>
</evidence>
<sequence>MLILLVEECQKMKYQTSAQAIYEAVGTESNIISLIHCMTRLRFRLRDESIVDDEAVKQIPGVVGVNHQSGQYQVIIGNDVANYYDELAKLGNFTNDNDDSKVEESKEKDSLFNRFASFISSCMSPLIPALIGGGMIKVVLILLPMLGWLSEKGQTYAILTIFGDAPFYFLPIMLAYTAAQYFKVTPMLAVTVGAIMIHPNFAAMVTAGKSVTFMGLPVTLATYSSSVIPILMMVWLMKYIEKGIDKICPASLKSVLKPLLVLFISGTLALVVVGPIGTYAGNLLSTVILFIQGKASWLAMPLMAAFMPLIVMTGMHWAFAPIFLAASLAHPDTLILPAMLAANIAQGAACLAVMFKAKNKNTKQVAGAASISALLAGVTEPALYGITLKYKKPLYAAMISGAITGLYMGIVNLKSYVFAVPSLVSIPQFVNKADSANFINALIVLVASFILTFILTWIFGIDEEVEPATVAASTTSDLNNVDDQLDSGAQTTTKIYSPMAGELISLDSVNDPTFAQKMLGDGVAIIPQDGHIYAPFAGTVMTVFPTKHAIGLKSDTGVELLIHCGLDTVNLQGVPFTAYVKDNQHVAQGELLMDVDLKQIKAAGYDTTTPLVVTNSSEFVSVEPADKTVVTANDVAMYVI</sequence>
<dbReference type="Pfam" id="PF02378">
    <property type="entry name" value="PTS_EIIC"/>
    <property type="match status" value="1"/>
</dbReference>
<keyword evidence="2" id="KW-0813">Transport</keyword>
<proteinExistence type="predicted"/>
<feature type="active site" description="Phosphocysteine intermediate; for EIIB activity" evidence="16">
    <location>
        <position position="37"/>
    </location>
</feature>
<dbReference type="PROSITE" id="PS51103">
    <property type="entry name" value="PTS_EIIC_TYPE_1"/>
    <property type="match status" value="1"/>
</dbReference>
<dbReference type="Proteomes" id="UP000051813">
    <property type="component" value="Unassembled WGS sequence"/>
</dbReference>
<dbReference type="PROSITE" id="PS01035">
    <property type="entry name" value="PTS_EIIB_TYPE_1_CYS"/>
    <property type="match status" value="1"/>
</dbReference>
<comment type="subcellular location">
    <subcellularLocation>
        <location evidence="1">Cell membrane</location>
        <topology evidence="1">Multi-pass membrane protein</topology>
    </subcellularLocation>
</comment>
<dbReference type="PROSITE" id="PS51093">
    <property type="entry name" value="PTS_EIIA_TYPE_1"/>
    <property type="match status" value="1"/>
</dbReference>
<keyword evidence="6" id="KW-0598">Phosphotransferase system</keyword>
<evidence type="ECO:0000256" key="6">
    <source>
        <dbReference type="ARBA" id="ARBA00022683"/>
    </source>
</evidence>
<dbReference type="PROSITE" id="PS51098">
    <property type="entry name" value="PTS_EIIB_TYPE_1"/>
    <property type="match status" value="1"/>
</dbReference>
<name>A0A0R2BR61_9LACO</name>
<feature type="transmembrane region" description="Helical" evidence="17">
    <location>
        <begin position="258"/>
        <end position="277"/>
    </location>
</feature>
<dbReference type="InterPro" id="IPR011055">
    <property type="entry name" value="Dup_hybrid_motif"/>
</dbReference>
<dbReference type="GO" id="GO:0009401">
    <property type="term" value="P:phosphoenolpyruvate-dependent sugar phosphotransferase system"/>
    <property type="evidence" value="ECO:0007669"/>
    <property type="project" value="UniProtKB-KW"/>
</dbReference>
<keyword evidence="5 21" id="KW-0808">Transferase</keyword>
<dbReference type="Gene3D" id="2.70.70.10">
    <property type="entry name" value="Glucose Permease (Domain IIA)"/>
    <property type="match status" value="1"/>
</dbReference>
<dbReference type="GO" id="GO:0008982">
    <property type="term" value="F:protein-N(PI)-phosphohistidine-sugar phosphotransferase activity"/>
    <property type="evidence" value="ECO:0007669"/>
    <property type="project" value="InterPro"/>
</dbReference>
<dbReference type="SUPFAM" id="SSF55604">
    <property type="entry name" value="Glucose permease domain IIB"/>
    <property type="match status" value="1"/>
</dbReference>
<evidence type="ECO:0000256" key="8">
    <source>
        <dbReference type="ARBA" id="ARBA00022777"/>
    </source>
</evidence>
<evidence type="ECO:0000256" key="1">
    <source>
        <dbReference type="ARBA" id="ARBA00004651"/>
    </source>
</evidence>
<keyword evidence="4" id="KW-0762">Sugar transport</keyword>
<dbReference type="EMBL" id="AYYK01000013">
    <property type="protein sequence ID" value="KRM78667.1"/>
    <property type="molecule type" value="Genomic_DNA"/>
</dbReference>
<feature type="transmembrane region" description="Helical" evidence="17">
    <location>
        <begin position="367"/>
        <end position="388"/>
    </location>
</feature>
<comment type="caution">
    <text evidence="21">The sequence shown here is derived from an EMBL/GenBank/DDBJ whole genome shotgun (WGS) entry which is preliminary data.</text>
</comment>
<dbReference type="PANTHER" id="PTHR30175:SF1">
    <property type="entry name" value="PTS SYSTEM ARBUTIN-, CELLOBIOSE-, AND SALICIN-SPECIFIC EIIBC COMPONENT-RELATED"/>
    <property type="match status" value="1"/>
</dbReference>
<accession>A0A0R2BR61</accession>
<feature type="transmembrane region" description="Helical" evidence="17">
    <location>
        <begin position="438"/>
        <end position="459"/>
    </location>
</feature>
<evidence type="ECO:0000259" key="20">
    <source>
        <dbReference type="PROSITE" id="PS51103"/>
    </source>
</evidence>
<evidence type="ECO:0000259" key="18">
    <source>
        <dbReference type="PROSITE" id="PS51093"/>
    </source>
</evidence>
<keyword evidence="8" id="KW-0418">Kinase</keyword>
<evidence type="ECO:0000256" key="12">
    <source>
        <dbReference type="ARBA" id="ARBA00045139"/>
    </source>
</evidence>
<dbReference type="GO" id="GO:0015771">
    <property type="term" value="P:trehalose transport"/>
    <property type="evidence" value="ECO:0007669"/>
    <property type="project" value="TreeGrafter"/>
</dbReference>
<keyword evidence="9 17" id="KW-1133">Transmembrane helix</keyword>
<evidence type="ECO:0000256" key="2">
    <source>
        <dbReference type="ARBA" id="ARBA00022448"/>
    </source>
</evidence>
<keyword evidence="10 17" id="KW-0472">Membrane</keyword>
<dbReference type="NCBIfam" id="TIGR00830">
    <property type="entry name" value="PTBA"/>
    <property type="match status" value="1"/>
</dbReference>
<dbReference type="InterPro" id="IPR036878">
    <property type="entry name" value="Glu_permease_IIB"/>
</dbReference>
<reference evidence="21 22" key="1">
    <citation type="journal article" date="2015" name="Genome Announc.">
        <title>Expanding the biotechnology potential of lactobacilli through comparative genomics of 213 strains and associated genera.</title>
        <authorList>
            <person name="Sun Z."/>
            <person name="Harris H.M."/>
            <person name="McCann A."/>
            <person name="Guo C."/>
            <person name="Argimon S."/>
            <person name="Zhang W."/>
            <person name="Yang X."/>
            <person name="Jeffery I.B."/>
            <person name="Cooney J.C."/>
            <person name="Kagawa T.F."/>
            <person name="Liu W."/>
            <person name="Song Y."/>
            <person name="Salvetti E."/>
            <person name="Wrobel A."/>
            <person name="Rasinkangas P."/>
            <person name="Parkhill J."/>
            <person name="Rea M.C."/>
            <person name="O'Sullivan O."/>
            <person name="Ritari J."/>
            <person name="Douillard F.P."/>
            <person name="Paul Ross R."/>
            <person name="Yang R."/>
            <person name="Briner A.E."/>
            <person name="Felis G.E."/>
            <person name="de Vos W.M."/>
            <person name="Barrangou R."/>
            <person name="Klaenhammer T.R."/>
            <person name="Caufield P.W."/>
            <person name="Cui Y."/>
            <person name="Zhang H."/>
            <person name="O'Toole P.W."/>
        </authorList>
    </citation>
    <scope>NUCLEOTIDE SEQUENCE [LARGE SCALE GENOMIC DNA]</scope>
    <source>
        <strain evidence="21 22">DSM 20335</strain>
    </source>
</reference>
<dbReference type="InterPro" id="IPR011297">
    <property type="entry name" value="PTS_IIABC_b_glu"/>
</dbReference>
<comment type="function">
    <text evidence="12">The phosphoenolpyruvate-dependent sugar phosphotransferase system (sugar PTS), a major carbohydrate active transport system, catalyzes the phosphorylation of incoming sugar substrates concomitantly with their translocation across the cell membrane. This system is involved in sucrose transport.</text>
</comment>
<feature type="domain" description="PTS EIIA type-1" evidence="18">
    <location>
        <begin position="511"/>
        <end position="615"/>
    </location>
</feature>
<evidence type="ECO:0000256" key="15">
    <source>
        <dbReference type="ARBA" id="ARBA00081008"/>
    </source>
</evidence>
<evidence type="ECO:0000259" key="19">
    <source>
        <dbReference type="PROSITE" id="PS51098"/>
    </source>
</evidence>
<evidence type="ECO:0000256" key="7">
    <source>
        <dbReference type="ARBA" id="ARBA00022692"/>
    </source>
</evidence>
<dbReference type="GO" id="GO:0090589">
    <property type="term" value="F:protein-phosphocysteine-trehalose phosphotransferase system transporter activity"/>
    <property type="evidence" value="ECO:0007669"/>
    <property type="project" value="TreeGrafter"/>
</dbReference>
<dbReference type="PANTHER" id="PTHR30175">
    <property type="entry name" value="PHOSPHOTRANSFERASE SYSTEM TRANSPORT PROTEIN"/>
    <property type="match status" value="1"/>
</dbReference>
<evidence type="ECO:0000256" key="17">
    <source>
        <dbReference type="SAM" id="Phobius"/>
    </source>
</evidence>
<dbReference type="Pfam" id="PF00358">
    <property type="entry name" value="PTS_EIIA_1"/>
    <property type="match status" value="1"/>
</dbReference>
<keyword evidence="22" id="KW-1185">Reference proteome</keyword>
<organism evidence="21 22">
    <name type="scientific">Lapidilactobacillus dextrinicus DSM 20335</name>
    <dbReference type="NCBI Taxonomy" id="1423738"/>
    <lineage>
        <taxon>Bacteria</taxon>
        <taxon>Bacillati</taxon>
        <taxon>Bacillota</taxon>
        <taxon>Bacilli</taxon>
        <taxon>Lactobacillales</taxon>
        <taxon>Lactobacillaceae</taxon>
        <taxon>Lapidilactobacillus</taxon>
    </lineage>
</organism>
<feature type="transmembrane region" description="Helical" evidence="17">
    <location>
        <begin position="334"/>
        <end position="355"/>
    </location>
</feature>
<dbReference type="SUPFAM" id="SSF51261">
    <property type="entry name" value="Duplicated hybrid motif"/>
    <property type="match status" value="1"/>
</dbReference>
<dbReference type="CDD" id="cd00212">
    <property type="entry name" value="PTS_IIB_glc"/>
    <property type="match status" value="1"/>
</dbReference>
<dbReference type="STRING" id="1423738.FC84_GL000402"/>
<dbReference type="InterPro" id="IPR050558">
    <property type="entry name" value="PTS_Sugar-Specific_Components"/>
</dbReference>
<evidence type="ECO:0000256" key="14">
    <source>
        <dbReference type="ARBA" id="ARBA00074554"/>
    </source>
</evidence>
<dbReference type="NCBIfam" id="TIGR01995">
    <property type="entry name" value="PTS-II-ABC-beta"/>
    <property type="match status" value="1"/>
</dbReference>
<dbReference type="InterPro" id="IPR001127">
    <property type="entry name" value="PTS_EIIA_1_perm"/>
</dbReference>
<dbReference type="GO" id="GO:0005886">
    <property type="term" value="C:plasma membrane"/>
    <property type="evidence" value="ECO:0007669"/>
    <property type="project" value="UniProtKB-SubCell"/>
</dbReference>
<evidence type="ECO:0000256" key="5">
    <source>
        <dbReference type="ARBA" id="ARBA00022679"/>
    </source>
</evidence>
<dbReference type="EC" id="2.7.1.211" evidence="11"/>
<dbReference type="InterPro" id="IPR013013">
    <property type="entry name" value="PTS_EIIC_1"/>
</dbReference>
<comment type="catalytic activity">
    <reaction evidence="13">
        <text>N(pros)-phospho-L-histidyl-[protein](out) + sucrose = sucrose 6(G)-phosphate(in) + L-histidyl-[protein]</text>
        <dbReference type="Rhea" id="RHEA:49236"/>
        <dbReference type="Rhea" id="RHEA-COMP:9745"/>
        <dbReference type="Rhea" id="RHEA-COMP:9746"/>
        <dbReference type="ChEBI" id="CHEBI:17992"/>
        <dbReference type="ChEBI" id="CHEBI:29979"/>
        <dbReference type="ChEBI" id="CHEBI:64837"/>
        <dbReference type="ChEBI" id="CHEBI:91002"/>
        <dbReference type="EC" id="2.7.1.211"/>
    </reaction>
</comment>
<feature type="domain" description="PTS EIIB type-1" evidence="19">
    <location>
        <begin position="15"/>
        <end position="97"/>
    </location>
</feature>
<dbReference type="AlphaFoldDB" id="A0A0R2BR61"/>
<evidence type="ECO:0000313" key="22">
    <source>
        <dbReference type="Proteomes" id="UP000051813"/>
    </source>
</evidence>
<dbReference type="PATRIC" id="fig|1423738.3.peg.411"/>
<dbReference type="Gene3D" id="3.30.1360.60">
    <property type="entry name" value="Glucose permease domain IIB"/>
    <property type="match status" value="1"/>
</dbReference>
<gene>
    <name evidence="21" type="ORF">FC84_GL000402</name>
</gene>
<feature type="domain" description="PTS EIIC type-1" evidence="20">
    <location>
        <begin position="117"/>
        <end position="475"/>
    </location>
</feature>
<dbReference type="GO" id="GO:0016301">
    <property type="term" value="F:kinase activity"/>
    <property type="evidence" value="ECO:0007669"/>
    <property type="project" value="UniProtKB-KW"/>
</dbReference>
<feature type="transmembrane region" description="Helical" evidence="17">
    <location>
        <begin position="394"/>
        <end position="417"/>
    </location>
</feature>
<feature type="transmembrane region" description="Helical" evidence="17">
    <location>
        <begin position="126"/>
        <end position="149"/>
    </location>
</feature>
<feature type="transmembrane region" description="Helical" evidence="17">
    <location>
        <begin position="213"/>
        <end position="237"/>
    </location>
</feature>
<feature type="transmembrane region" description="Helical" evidence="17">
    <location>
        <begin position="188"/>
        <end position="207"/>
    </location>
</feature>
<evidence type="ECO:0000256" key="13">
    <source>
        <dbReference type="ARBA" id="ARBA00048931"/>
    </source>
</evidence>
<evidence type="ECO:0000256" key="16">
    <source>
        <dbReference type="PROSITE-ProRule" id="PRU00421"/>
    </source>
</evidence>
<keyword evidence="7 17" id="KW-0812">Transmembrane</keyword>
<evidence type="ECO:0000256" key="11">
    <source>
        <dbReference type="ARBA" id="ARBA00044053"/>
    </source>
</evidence>
<dbReference type="InterPro" id="IPR018113">
    <property type="entry name" value="PTrfase_EIIB_Cys"/>
</dbReference>
<dbReference type="Pfam" id="PF00367">
    <property type="entry name" value="PTS_EIIB"/>
    <property type="match status" value="1"/>
</dbReference>
<evidence type="ECO:0000313" key="21">
    <source>
        <dbReference type="EMBL" id="KRM78667.1"/>
    </source>
</evidence>
<dbReference type="InterPro" id="IPR003352">
    <property type="entry name" value="PTS_EIIC"/>
</dbReference>
<dbReference type="FunFam" id="2.70.70.10:FF:000001">
    <property type="entry name" value="PTS system glucose-specific IIA component"/>
    <property type="match status" value="1"/>
</dbReference>
<evidence type="ECO:0000256" key="10">
    <source>
        <dbReference type="ARBA" id="ARBA00023136"/>
    </source>
</evidence>
<dbReference type="FunFam" id="3.30.1360.60:FF:000001">
    <property type="entry name" value="PTS system glucose-specific IIBC component PtsG"/>
    <property type="match status" value="1"/>
</dbReference>
<feature type="transmembrane region" description="Helical" evidence="17">
    <location>
        <begin position="155"/>
        <end position="176"/>
    </location>
</feature>
<keyword evidence="3" id="KW-1003">Cell membrane</keyword>
<evidence type="ECO:0000256" key="4">
    <source>
        <dbReference type="ARBA" id="ARBA00022597"/>
    </source>
</evidence>
<protein>
    <recommendedName>
        <fullName evidence="14">PTS system sucrose-specific EIIBCA component</fullName>
        <ecNumber evidence="11">2.7.1.211</ecNumber>
    </recommendedName>
    <alternativeName>
        <fullName evidence="15">EIIBCA-Scr</fullName>
    </alternativeName>
</protein>